<dbReference type="GO" id="GO:0005634">
    <property type="term" value="C:nucleus"/>
    <property type="evidence" value="ECO:0007669"/>
    <property type="project" value="TreeGrafter"/>
</dbReference>
<reference evidence="2 3" key="1">
    <citation type="submission" date="2016-04" db="EMBL/GenBank/DDBJ databases">
        <title>Evolutionary innovation and constraint leading to complex multicellularity in the Ascomycota.</title>
        <authorList>
            <person name="Cisse O."/>
            <person name="Nguyen A."/>
            <person name="Hewitt D.A."/>
            <person name="Jedd G."/>
            <person name="Stajich J.E."/>
        </authorList>
    </citation>
    <scope>NUCLEOTIDE SEQUENCE [LARGE SCALE GENOMIC DNA]</scope>
    <source>
        <strain evidence="2 3">DAH-3</strain>
    </source>
</reference>
<evidence type="ECO:0000313" key="2">
    <source>
        <dbReference type="EMBL" id="OLL22118.1"/>
    </source>
</evidence>
<accession>A0A1U7LHL4</accession>
<dbReference type="OMA" id="RLVMMEL"/>
<dbReference type="STRING" id="1198029.A0A1U7LHL4"/>
<dbReference type="InterPro" id="IPR014729">
    <property type="entry name" value="Rossmann-like_a/b/a_fold"/>
</dbReference>
<organism evidence="2 3">
    <name type="scientific">Neolecta irregularis (strain DAH-3)</name>
    <dbReference type="NCBI Taxonomy" id="1198029"/>
    <lineage>
        <taxon>Eukaryota</taxon>
        <taxon>Fungi</taxon>
        <taxon>Dikarya</taxon>
        <taxon>Ascomycota</taxon>
        <taxon>Taphrinomycotina</taxon>
        <taxon>Neolectales</taxon>
        <taxon>Neolectaceae</taxon>
        <taxon>Neolecta</taxon>
    </lineage>
</organism>
<keyword evidence="2" id="KW-0548">Nucleotidyltransferase</keyword>
<feature type="domain" description="Cytidyltransferase-like" evidence="1">
    <location>
        <begin position="87"/>
        <end position="256"/>
    </location>
</feature>
<dbReference type="InterPro" id="IPR004821">
    <property type="entry name" value="Cyt_trans-like"/>
</dbReference>
<dbReference type="GO" id="GO:0005737">
    <property type="term" value="C:cytoplasm"/>
    <property type="evidence" value="ECO:0007669"/>
    <property type="project" value="TreeGrafter"/>
</dbReference>
<dbReference type="AlphaFoldDB" id="A0A1U7LHL4"/>
<keyword evidence="2" id="KW-0808">Transferase</keyword>
<dbReference type="Gene3D" id="3.40.50.620">
    <property type="entry name" value="HUPs"/>
    <property type="match status" value="1"/>
</dbReference>
<keyword evidence="3" id="KW-1185">Reference proteome</keyword>
<dbReference type="GO" id="GO:0016887">
    <property type="term" value="F:ATP hydrolysis activity"/>
    <property type="evidence" value="ECO:0007669"/>
    <property type="project" value="TreeGrafter"/>
</dbReference>
<protein>
    <submittedName>
        <fullName evidence="2">Putative nicotinamide mononucleotide adenylyltransferase</fullName>
    </submittedName>
</protein>
<sequence>QHCSWFAHADFCSSNSLTSSTKHFSKLFLPVTTLFCLSSKATAMPSWLKCLRTKAPKESVLADFLSSDRQLLLFSRFPSSKTLYVLDSSFNPPTLAHLEMAKSVGGPVLLLLSTRNADKGAIEREIKDRIEMMQILANIIGSCIIGLIKAAKFVEKEHILRQFGREQIFIVGYDTLVRILDPKYYPDGLRSELSDFFKRARIICKLRNGIAGEREQLDIIERIRLGKADIPGEWADRIEIKKYGDSAVISSTAVRNACAQGDIKKLEELVPEAIAKFVLRKNMYGHN</sequence>
<comment type="caution">
    <text evidence="2">The sequence shown here is derived from an EMBL/GenBank/DDBJ whole genome shotgun (WGS) entry which is preliminary data.</text>
</comment>
<feature type="non-terminal residue" evidence="2">
    <location>
        <position position="1"/>
    </location>
</feature>
<evidence type="ECO:0000313" key="3">
    <source>
        <dbReference type="Proteomes" id="UP000186594"/>
    </source>
</evidence>
<dbReference type="EMBL" id="LXFE01003900">
    <property type="protein sequence ID" value="OLL22118.1"/>
    <property type="molecule type" value="Genomic_DNA"/>
</dbReference>
<dbReference type="GO" id="GO:0000309">
    <property type="term" value="F:nicotinamide-nucleotide adenylyltransferase activity"/>
    <property type="evidence" value="ECO:0007669"/>
    <property type="project" value="TreeGrafter"/>
</dbReference>
<dbReference type="Proteomes" id="UP000186594">
    <property type="component" value="Unassembled WGS sequence"/>
</dbReference>
<gene>
    <name evidence="2" type="ORF">NEOLI_001372</name>
</gene>
<evidence type="ECO:0000259" key="1">
    <source>
        <dbReference type="Pfam" id="PF01467"/>
    </source>
</evidence>
<dbReference type="PANTHER" id="PTHR31285">
    <property type="entry name" value="NICOTINAMIDE MONONUCLEOTIDE ADENYLYLTRANSFERASE"/>
    <property type="match status" value="1"/>
</dbReference>
<dbReference type="Pfam" id="PF01467">
    <property type="entry name" value="CTP_transf_like"/>
    <property type="match status" value="1"/>
</dbReference>
<dbReference type="SUPFAM" id="SSF52374">
    <property type="entry name" value="Nucleotidylyl transferase"/>
    <property type="match status" value="1"/>
</dbReference>
<name>A0A1U7LHL4_NEOID</name>
<proteinExistence type="predicted"/>
<dbReference type="PANTHER" id="PTHR31285:SF0">
    <property type="entry name" value="NICOTINAMIDE MONONUCLEOTIDE ADENYLYLTRANSFERASE"/>
    <property type="match status" value="1"/>
</dbReference>
<dbReference type="OrthoDB" id="5591297at2759"/>